<gene>
    <name evidence="6" type="ORF">FOC49_07205</name>
</gene>
<organism evidence="6 7">
    <name type="scientific">Gemella morbillorum</name>
    <dbReference type="NCBI Taxonomy" id="29391"/>
    <lineage>
        <taxon>Bacteria</taxon>
        <taxon>Bacillati</taxon>
        <taxon>Bacillota</taxon>
        <taxon>Bacilli</taxon>
        <taxon>Bacillales</taxon>
        <taxon>Gemellaceae</taxon>
        <taxon>Gemella</taxon>
    </lineage>
</organism>
<dbReference type="FunFam" id="1.20.1740.10:FF:000051">
    <property type="entry name" value="Amino acid permease"/>
    <property type="match status" value="1"/>
</dbReference>
<dbReference type="Proteomes" id="UP000425411">
    <property type="component" value="Chromosome"/>
</dbReference>
<feature type="transmembrane region" description="Helical" evidence="5">
    <location>
        <begin position="409"/>
        <end position="429"/>
    </location>
</feature>
<name>A0AAP9HDC9_9BACL</name>
<dbReference type="PIRSF" id="PIRSF006060">
    <property type="entry name" value="AA_transporter"/>
    <property type="match status" value="1"/>
</dbReference>
<feature type="transmembrane region" description="Helical" evidence="5">
    <location>
        <begin position="330"/>
        <end position="348"/>
    </location>
</feature>
<dbReference type="Gene3D" id="1.20.1740.10">
    <property type="entry name" value="Amino acid/polyamine transporter I"/>
    <property type="match status" value="1"/>
</dbReference>
<evidence type="ECO:0000313" key="6">
    <source>
        <dbReference type="EMBL" id="QGS09678.1"/>
    </source>
</evidence>
<dbReference type="InterPro" id="IPR002293">
    <property type="entry name" value="AA/rel_permease1"/>
</dbReference>
<dbReference type="InterPro" id="IPR050598">
    <property type="entry name" value="AminoAcid_Transporter"/>
</dbReference>
<keyword evidence="3 5" id="KW-1133">Transmembrane helix</keyword>
<keyword evidence="2 5" id="KW-0812">Transmembrane</keyword>
<proteinExistence type="predicted"/>
<keyword evidence="7" id="KW-1185">Reference proteome</keyword>
<dbReference type="RefSeq" id="WP_004632369.1">
    <property type="nucleotide sequence ID" value="NZ_CP046314.1"/>
</dbReference>
<feature type="transmembrane region" description="Helical" evidence="5">
    <location>
        <begin position="354"/>
        <end position="374"/>
    </location>
</feature>
<evidence type="ECO:0000256" key="2">
    <source>
        <dbReference type="ARBA" id="ARBA00022692"/>
    </source>
</evidence>
<comment type="subcellular location">
    <subcellularLocation>
        <location evidence="1">Membrane</location>
        <topology evidence="1">Multi-pass membrane protein</topology>
    </subcellularLocation>
</comment>
<feature type="transmembrane region" description="Helical" evidence="5">
    <location>
        <begin position="44"/>
        <end position="68"/>
    </location>
</feature>
<feature type="transmembrane region" description="Helical" evidence="5">
    <location>
        <begin position="12"/>
        <end position="32"/>
    </location>
</feature>
<dbReference type="PANTHER" id="PTHR11785:SF512">
    <property type="entry name" value="SOBREMESA, ISOFORM B"/>
    <property type="match status" value="1"/>
</dbReference>
<feature type="transmembrane region" description="Helical" evidence="5">
    <location>
        <begin position="271"/>
        <end position="293"/>
    </location>
</feature>
<feature type="transmembrane region" description="Helical" evidence="5">
    <location>
        <begin position="386"/>
        <end position="403"/>
    </location>
</feature>
<dbReference type="Pfam" id="PF13520">
    <property type="entry name" value="AA_permease_2"/>
    <property type="match status" value="1"/>
</dbReference>
<dbReference type="GO" id="GO:0015179">
    <property type="term" value="F:L-amino acid transmembrane transporter activity"/>
    <property type="evidence" value="ECO:0007669"/>
    <property type="project" value="TreeGrafter"/>
</dbReference>
<evidence type="ECO:0000256" key="1">
    <source>
        <dbReference type="ARBA" id="ARBA00004141"/>
    </source>
</evidence>
<dbReference type="AlphaFoldDB" id="A0AAP9HDC9"/>
<dbReference type="EMBL" id="CP046314">
    <property type="protein sequence ID" value="QGS09678.1"/>
    <property type="molecule type" value="Genomic_DNA"/>
</dbReference>
<evidence type="ECO:0000256" key="3">
    <source>
        <dbReference type="ARBA" id="ARBA00022989"/>
    </source>
</evidence>
<sequence length="438" mass="47547">MNNLKRNIGFLPAFSTVIGIVIGSGVFFKAAIIYKTTGNVSLGMIAWVLGGIITICAGLTVAELAAAIPETGGMIVWIERAYGRPFSYLLGWAQTVIYFPASMAAAAIIFATQCVNLFQLDKIYNIPIAIAVALSVTCLNLLGGKTGGIVQTVATFCKLIPIFAIVIFGLFQANPHTVELFPNSSTFSNDNSFTALGSALLATMYAYDGWIAVGNIAGEMKNPRRDLPRAIFLGLGLVMVIYLLINTAYLMTMPMEQISGNQKAASEIAVLLFGGVGGKIITIGILISVYGTLNGYTMTGIRVPYAMAIKDQIPFKNTWTKLNKFAIPHYSAFLLLGIAIIMIFTGQFDTLTDFLLFTIWFFFVATFIAVFILRKKEPSLVRPYKVPLYPLVPIIAIIGGGYILVSTLIAQFTLAMGGVLLTLIGLLFFKDFHKKLKK</sequence>
<feature type="transmembrane region" description="Helical" evidence="5">
    <location>
        <begin position="230"/>
        <end position="251"/>
    </location>
</feature>
<keyword evidence="4 5" id="KW-0472">Membrane</keyword>
<feature type="transmembrane region" description="Helical" evidence="5">
    <location>
        <begin position="123"/>
        <end position="142"/>
    </location>
</feature>
<reference evidence="6 7" key="1">
    <citation type="submission" date="2019-11" db="EMBL/GenBank/DDBJ databases">
        <title>FDA dAtabase for Regulatory Grade micrObial Sequences (FDA-ARGOS): Supporting development and validation of Infectious Disease Dx tests.</title>
        <authorList>
            <person name="Turner S."/>
            <person name="Byrd R."/>
            <person name="Tallon L."/>
            <person name="Sadzewicz L."/>
            <person name="Vavikolanu K."/>
            <person name="Mehta A."/>
            <person name="Aluvathingal J."/>
            <person name="Nadendla S."/>
            <person name="Myers T."/>
            <person name="Yan Y."/>
            <person name="Sichtig H."/>
        </authorList>
    </citation>
    <scope>NUCLEOTIDE SEQUENCE [LARGE SCALE GENOMIC DNA]</scope>
    <source>
        <strain evidence="6 7">FDAARGOS_741</strain>
    </source>
</reference>
<dbReference type="PANTHER" id="PTHR11785">
    <property type="entry name" value="AMINO ACID TRANSPORTER"/>
    <property type="match status" value="1"/>
</dbReference>
<evidence type="ECO:0000256" key="4">
    <source>
        <dbReference type="ARBA" id="ARBA00023136"/>
    </source>
</evidence>
<protein>
    <submittedName>
        <fullName evidence="6">Amino acid permease</fullName>
    </submittedName>
</protein>
<dbReference type="GO" id="GO:0016020">
    <property type="term" value="C:membrane"/>
    <property type="evidence" value="ECO:0007669"/>
    <property type="project" value="UniProtKB-SubCell"/>
</dbReference>
<feature type="transmembrane region" description="Helical" evidence="5">
    <location>
        <begin position="89"/>
        <end position="111"/>
    </location>
</feature>
<evidence type="ECO:0000313" key="7">
    <source>
        <dbReference type="Proteomes" id="UP000425411"/>
    </source>
</evidence>
<feature type="transmembrane region" description="Helical" evidence="5">
    <location>
        <begin position="149"/>
        <end position="173"/>
    </location>
</feature>
<feature type="transmembrane region" description="Helical" evidence="5">
    <location>
        <begin position="193"/>
        <end position="218"/>
    </location>
</feature>
<evidence type="ECO:0000256" key="5">
    <source>
        <dbReference type="SAM" id="Phobius"/>
    </source>
</evidence>
<accession>A0AAP9HDC9</accession>